<organism evidence="1 2">
    <name type="scientific">Micromonospora rubida</name>
    <dbReference type="NCBI Taxonomy" id="2697657"/>
    <lineage>
        <taxon>Bacteria</taxon>
        <taxon>Bacillati</taxon>
        <taxon>Actinomycetota</taxon>
        <taxon>Actinomycetes</taxon>
        <taxon>Micromonosporales</taxon>
        <taxon>Micromonosporaceae</taxon>
        <taxon>Micromonospora</taxon>
    </lineage>
</organism>
<accession>A0ABW7SK76</accession>
<reference evidence="1 2" key="1">
    <citation type="submission" date="2024-10" db="EMBL/GenBank/DDBJ databases">
        <title>The Natural Products Discovery Center: Release of the First 8490 Sequenced Strains for Exploring Actinobacteria Biosynthetic Diversity.</title>
        <authorList>
            <person name="Kalkreuter E."/>
            <person name="Kautsar S.A."/>
            <person name="Yang D."/>
            <person name="Bader C.D."/>
            <person name="Teijaro C.N."/>
            <person name="Fluegel L."/>
            <person name="Davis C.M."/>
            <person name="Simpson J.R."/>
            <person name="Lauterbach L."/>
            <person name="Steele A.D."/>
            <person name="Gui C."/>
            <person name="Meng S."/>
            <person name="Li G."/>
            <person name="Viehrig K."/>
            <person name="Ye F."/>
            <person name="Su P."/>
            <person name="Kiefer A.F."/>
            <person name="Nichols A."/>
            <person name="Cepeda A.J."/>
            <person name="Yan W."/>
            <person name="Fan B."/>
            <person name="Jiang Y."/>
            <person name="Adhikari A."/>
            <person name="Zheng C.-J."/>
            <person name="Schuster L."/>
            <person name="Cowan T.M."/>
            <person name="Smanski M.J."/>
            <person name="Chevrette M.G."/>
            <person name="De Carvalho L.P.S."/>
            <person name="Shen B."/>
        </authorList>
    </citation>
    <scope>NUCLEOTIDE SEQUENCE [LARGE SCALE GENOMIC DNA]</scope>
    <source>
        <strain evidence="1 2">NPDC021253</strain>
    </source>
</reference>
<dbReference type="RefSeq" id="WP_396680103.1">
    <property type="nucleotide sequence ID" value="NZ_JBIRPU010000009.1"/>
</dbReference>
<protein>
    <submittedName>
        <fullName evidence="1">Uncharacterized protein</fullName>
    </submittedName>
</protein>
<name>A0ABW7SK76_9ACTN</name>
<gene>
    <name evidence="1" type="ORF">ACH4OY_15650</name>
</gene>
<keyword evidence="2" id="KW-1185">Reference proteome</keyword>
<evidence type="ECO:0000313" key="2">
    <source>
        <dbReference type="Proteomes" id="UP001611075"/>
    </source>
</evidence>
<proteinExistence type="predicted"/>
<dbReference type="Proteomes" id="UP001611075">
    <property type="component" value="Unassembled WGS sequence"/>
</dbReference>
<comment type="caution">
    <text evidence="1">The sequence shown here is derived from an EMBL/GenBank/DDBJ whole genome shotgun (WGS) entry which is preliminary data.</text>
</comment>
<sequence length="282" mass="30435">MAIVRVRARVATTHAIPAYGGVQLAESALHQMAEAIAGGLPMRFQHDLARPIAPMNVTAGVEQMEDGELAVWTEFDIDEEVWGRLEAERLEAGAPGGFSFSTIEAFATRGAPPYDLVIAADASHFPAPATLAVAETLPSGLSVKLAELFQFSWVPEPKILIEIGMALLMSTPSDLLGLLLSDVANRLKAQLKEDAPAPTFELQVSRTPKTRTTQVKITAHSDEGLHQAMQRVPDILRAEGQAAFWDDQARHWQQVAAVQVSPDQAELGVSESVAQPIYDGEP</sequence>
<dbReference type="EMBL" id="JBIRPU010000009">
    <property type="protein sequence ID" value="MFI0794102.1"/>
    <property type="molecule type" value="Genomic_DNA"/>
</dbReference>
<evidence type="ECO:0000313" key="1">
    <source>
        <dbReference type="EMBL" id="MFI0794102.1"/>
    </source>
</evidence>